<feature type="compositionally biased region" description="Polar residues" evidence="4">
    <location>
        <begin position="342"/>
        <end position="356"/>
    </location>
</feature>
<dbReference type="SUPFAM" id="SSF52113">
    <property type="entry name" value="BRCT domain"/>
    <property type="match status" value="2"/>
</dbReference>
<dbReference type="GO" id="GO:0042393">
    <property type="term" value="F:histone binding"/>
    <property type="evidence" value="ECO:0007669"/>
    <property type="project" value="TreeGrafter"/>
</dbReference>
<feature type="compositionally biased region" description="Basic and acidic residues" evidence="4">
    <location>
        <begin position="150"/>
        <end position="160"/>
    </location>
</feature>
<dbReference type="Gene3D" id="3.40.50.10190">
    <property type="entry name" value="BRCT domain"/>
    <property type="match status" value="2"/>
</dbReference>
<feature type="domain" description="BRCT" evidence="5">
    <location>
        <begin position="826"/>
        <end position="927"/>
    </location>
</feature>
<feature type="compositionally biased region" description="Basic and acidic residues" evidence="4">
    <location>
        <begin position="168"/>
        <end position="194"/>
    </location>
</feature>
<evidence type="ECO:0000256" key="1">
    <source>
        <dbReference type="ARBA" id="ARBA00004123"/>
    </source>
</evidence>
<keyword evidence="3" id="KW-0539">Nucleus</keyword>
<name>A0A183UVB1_TOXCA</name>
<dbReference type="WBParaSite" id="TCNE_0001243101-mRNA-1">
    <property type="protein sequence ID" value="TCNE_0001243101-mRNA-1"/>
    <property type="gene ID" value="TCNE_0001243101"/>
</dbReference>
<feature type="compositionally biased region" description="Basic and acidic residues" evidence="4">
    <location>
        <begin position="428"/>
        <end position="442"/>
    </location>
</feature>
<evidence type="ECO:0000256" key="3">
    <source>
        <dbReference type="ARBA" id="ARBA00023242"/>
    </source>
</evidence>
<keyword evidence="2" id="KW-0227">DNA damage</keyword>
<dbReference type="InterPro" id="IPR047252">
    <property type="entry name" value="TP53BP1-like"/>
</dbReference>
<dbReference type="PANTHER" id="PTHR15321:SF3">
    <property type="entry name" value="TP53-BINDING PROTEIN 1"/>
    <property type="match status" value="1"/>
</dbReference>
<evidence type="ECO:0000256" key="2">
    <source>
        <dbReference type="ARBA" id="ARBA00022763"/>
    </source>
</evidence>
<dbReference type="CDD" id="cd17724">
    <property type="entry name" value="BRCT_p53bp1_rpt2"/>
    <property type="match status" value="1"/>
</dbReference>
<dbReference type="InterPro" id="IPR036420">
    <property type="entry name" value="BRCT_dom_sf"/>
</dbReference>
<reference evidence="8" key="1">
    <citation type="submission" date="2016-06" db="UniProtKB">
        <authorList>
            <consortium name="WormBaseParasite"/>
        </authorList>
    </citation>
    <scope>IDENTIFICATION</scope>
</reference>
<dbReference type="GO" id="GO:0045944">
    <property type="term" value="P:positive regulation of transcription by RNA polymerase II"/>
    <property type="evidence" value="ECO:0007669"/>
    <property type="project" value="TreeGrafter"/>
</dbReference>
<dbReference type="SMART" id="SM00292">
    <property type="entry name" value="BRCT"/>
    <property type="match status" value="2"/>
</dbReference>
<dbReference type="EMBL" id="UYWY01021262">
    <property type="protein sequence ID" value="VDM43752.1"/>
    <property type="molecule type" value="Genomic_DNA"/>
</dbReference>
<feature type="compositionally biased region" description="Basic and acidic residues" evidence="4">
    <location>
        <begin position="246"/>
        <end position="269"/>
    </location>
</feature>
<gene>
    <name evidence="6" type="ORF">TCNE_LOCUS12431</name>
</gene>
<dbReference type="InterPro" id="IPR047250">
    <property type="entry name" value="BRCT_p53bp1-like_rpt2"/>
</dbReference>
<evidence type="ECO:0000313" key="6">
    <source>
        <dbReference type="EMBL" id="VDM43752.1"/>
    </source>
</evidence>
<feature type="region of interest" description="Disordered" evidence="4">
    <location>
        <begin position="465"/>
        <end position="504"/>
    </location>
</feature>
<dbReference type="PANTHER" id="PTHR15321">
    <property type="entry name" value="TUMOR SUPPRESSOR P53-BINDING PROTEIN 1"/>
    <property type="match status" value="1"/>
</dbReference>
<evidence type="ECO:0000313" key="7">
    <source>
        <dbReference type="Proteomes" id="UP000050794"/>
    </source>
</evidence>
<reference evidence="6 7" key="2">
    <citation type="submission" date="2018-11" db="EMBL/GenBank/DDBJ databases">
        <authorList>
            <consortium name="Pathogen Informatics"/>
        </authorList>
    </citation>
    <scope>NUCLEOTIDE SEQUENCE [LARGE SCALE GENOMIC DNA]</scope>
</reference>
<dbReference type="InterPro" id="IPR001357">
    <property type="entry name" value="BRCT_dom"/>
</dbReference>
<organism evidence="7 8">
    <name type="scientific">Toxocara canis</name>
    <name type="common">Canine roundworm</name>
    <dbReference type="NCBI Taxonomy" id="6265"/>
    <lineage>
        <taxon>Eukaryota</taxon>
        <taxon>Metazoa</taxon>
        <taxon>Ecdysozoa</taxon>
        <taxon>Nematoda</taxon>
        <taxon>Chromadorea</taxon>
        <taxon>Rhabditida</taxon>
        <taxon>Spirurina</taxon>
        <taxon>Ascaridomorpha</taxon>
        <taxon>Ascaridoidea</taxon>
        <taxon>Toxocaridae</taxon>
        <taxon>Toxocara</taxon>
    </lineage>
</organism>
<evidence type="ECO:0000313" key="8">
    <source>
        <dbReference type="WBParaSite" id="TCNE_0001243101-mRNA-1"/>
    </source>
</evidence>
<feature type="compositionally biased region" description="Basic and acidic residues" evidence="4">
    <location>
        <begin position="59"/>
        <end position="109"/>
    </location>
</feature>
<feature type="domain" description="BRCT" evidence="5">
    <location>
        <begin position="944"/>
        <end position="1028"/>
    </location>
</feature>
<feature type="compositionally biased region" description="Polar residues" evidence="4">
    <location>
        <begin position="274"/>
        <end position="288"/>
    </location>
</feature>
<protein>
    <submittedName>
        <fullName evidence="8">BRCT domain-containing protein</fullName>
    </submittedName>
</protein>
<feature type="compositionally biased region" description="Polar residues" evidence="4">
    <location>
        <begin position="405"/>
        <end position="427"/>
    </location>
</feature>
<dbReference type="InterPro" id="IPR056492">
    <property type="entry name" value="SH3_Hsr9"/>
</dbReference>
<dbReference type="Proteomes" id="UP000050794">
    <property type="component" value="Unassembled WGS sequence"/>
</dbReference>
<dbReference type="InterPro" id="IPR047249">
    <property type="entry name" value="BRCT_p53bp1-like_rpt1"/>
</dbReference>
<dbReference type="GO" id="GO:0005634">
    <property type="term" value="C:nucleus"/>
    <property type="evidence" value="ECO:0007669"/>
    <property type="project" value="UniProtKB-SubCell"/>
</dbReference>
<feature type="region of interest" description="Disordered" evidence="4">
    <location>
        <begin position="763"/>
        <end position="824"/>
    </location>
</feature>
<feature type="compositionally biased region" description="Basic and acidic residues" evidence="4">
    <location>
        <begin position="203"/>
        <end position="215"/>
    </location>
</feature>
<dbReference type="CDD" id="cd17745">
    <property type="entry name" value="BRCT_p53bp1_rpt1"/>
    <property type="match status" value="1"/>
</dbReference>
<dbReference type="Pfam" id="PF16589">
    <property type="entry name" value="BRCT_2"/>
    <property type="match status" value="1"/>
</dbReference>
<keyword evidence="7" id="KW-1185">Reference proteome</keyword>
<dbReference type="GO" id="GO:0000077">
    <property type="term" value="P:DNA damage checkpoint signaling"/>
    <property type="evidence" value="ECO:0007669"/>
    <property type="project" value="TreeGrafter"/>
</dbReference>
<dbReference type="Pfam" id="PF18428">
    <property type="entry name" value="BRCT_3"/>
    <property type="match status" value="1"/>
</dbReference>
<evidence type="ECO:0000256" key="4">
    <source>
        <dbReference type="SAM" id="MobiDB-lite"/>
    </source>
</evidence>
<sequence>MQSCCSLSLRPCHLHKAAVFQTQNHNDEGPGEGSGSSNLLSEETVKDKDGEVDVMSVSVKEDQQGTRSEKSVEGGDETHTETKSEESLHESLGERTTEALEKDGEEIAEHGNAAGDSNATRELKAEGEEPYEADVESKSTSGIVSSGEDASLKSSDKIPKGSESCGSDIREKDENEVAIKEGAEATDDVQHAETESDEGGGIDGKEERSEKEKSGGADSETDEQSGQHKLMAETGVRSSRRKTRKSAGEEQEQVKSGEDEEEKAAQERRRSLRSPKQISYSDTRSIAASSGKGEKSTAKRSPKKVVYEKALPAFGNTPISKATDSATRRTRRSQKEIESPIAESTTTPKRGSQSKAGPSKRAPMSEGANRRRNSGPSKRSGSDDDPFSLESNFDNHPQPLRNIQMERQSFGNIKYTKASSTPDTSSNRYEKTEQTASERRSNLSDLVPQLKHGVVHKSLSELSTIRRTSRKSKKVGSAGESVFADGADSDKGEEPMGEDAEHEAANGENLAVCSGLIHEVLLKASLAQIRAGVGFMKCKYSAATVTPKGQRKKIRKAETAPPAVQPKKRRTLVYSASFITNMFRELGRSELRIKRMKTVVPVLSVDEQFAVDHRENEHAPYEIGTRVYALWGREYYAAKVSAERDSSGRYELLFVEDEQVRRLVITGIIPLTALTAGKKCVTTTKRNGDEVIEEVEVVNAPSSVDKQQWMEAIFHVKSVEHGDEYSVTWEKVVLSANQASDLVTAKVNTACDVMADNIDSAEARRSRAARHTHAPEDATPTRAVRTSKKLKDGRKKEGPAAVEADNESISAGTGVGTATSANPAREGGDIFSGIAVVVTSAMRKNKDEEQAFSKREVRQMIENHGGMVSDDFTKIPPSEKVLLIADTHYRTHKYLSALARSVPCVRHQWIRDCVDQNKLLEYDDYMLPAGVSLLTNKIVPWHANNGQLLEGKRVLLSTRNFYPETQMPNFSEIWAPLIQQMGATVVDRMPPDGVDILLTDASCPDEVLAEARSFNAIIVSSEWIIQSIIHGSLPDPTAHERFQYNFVDSQ</sequence>
<comment type="subcellular location">
    <subcellularLocation>
        <location evidence="1">Nucleus</location>
    </subcellularLocation>
</comment>
<dbReference type="PROSITE" id="PS50172">
    <property type="entry name" value="BRCT"/>
    <property type="match status" value="2"/>
</dbReference>
<dbReference type="AlphaFoldDB" id="A0A183UVB1"/>
<accession>A0A183UVB1</accession>
<feature type="region of interest" description="Disordered" evidence="4">
    <location>
        <begin position="23"/>
        <end position="444"/>
    </location>
</feature>
<feature type="compositionally biased region" description="Polar residues" evidence="4">
    <location>
        <begin position="807"/>
        <end position="822"/>
    </location>
</feature>
<dbReference type="Pfam" id="PF24680">
    <property type="entry name" value="SH3_Hsr9"/>
    <property type="match status" value="1"/>
</dbReference>
<proteinExistence type="predicted"/>
<evidence type="ECO:0000259" key="5">
    <source>
        <dbReference type="PROSITE" id="PS50172"/>
    </source>
</evidence>